<evidence type="ECO:0000313" key="2">
    <source>
        <dbReference type="EMBL" id="KAK3051352.1"/>
    </source>
</evidence>
<comment type="caution">
    <text evidence="2">The sequence shown here is derived from an EMBL/GenBank/DDBJ whole genome shotgun (WGS) entry which is preliminary data.</text>
</comment>
<organism evidence="2 3">
    <name type="scientific">Extremus antarcticus</name>
    <dbReference type="NCBI Taxonomy" id="702011"/>
    <lineage>
        <taxon>Eukaryota</taxon>
        <taxon>Fungi</taxon>
        <taxon>Dikarya</taxon>
        <taxon>Ascomycota</taxon>
        <taxon>Pezizomycotina</taxon>
        <taxon>Dothideomycetes</taxon>
        <taxon>Dothideomycetidae</taxon>
        <taxon>Mycosphaerellales</taxon>
        <taxon>Extremaceae</taxon>
        <taxon>Extremus</taxon>
    </lineage>
</organism>
<feature type="compositionally biased region" description="Acidic residues" evidence="1">
    <location>
        <begin position="1"/>
        <end position="21"/>
    </location>
</feature>
<keyword evidence="3" id="KW-1185">Reference proteome</keyword>
<name>A0AAJ0DCM9_9PEZI</name>
<gene>
    <name evidence="2" type="ORF">LTR09_007375</name>
</gene>
<protein>
    <submittedName>
        <fullName evidence="2">Uncharacterized protein</fullName>
    </submittedName>
</protein>
<evidence type="ECO:0000256" key="1">
    <source>
        <dbReference type="SAM" id="MobiDB-lite"/>
    </source>
</evidence>
<feature type="region of interest" description="Disordered" evidence="1">
    <location>
        <begin position="1"/>
        <end position="99"/>
    </location>
</feature>
<sequence length="99" mass="11050">MADMENDEDLFADLYDGEADEPAPPAKAEAKVPTPEPMPMQQDSSFDESKMEATDDFNIKTEADHGDQGFQGGQYGHHGQQDHNDDYDRPINIKDDGYV</sequence>
<proteinExistence type="predicted"/>
<accession>A0AAJ0DCM9</accession>
<feature type="compositionally biased region" description="Basic and acidic residues" evidence="1">
    <location>
        <begin position="79"/>
        <end position="99"/>
    </location>
</feature>
<feature type="compositionally biased region" description="Basic and acidic residues" evidence="1">
    <location>
        <begin position="47"/>
        <end position="67"/>
    </location>
</feature>
<reference evidence="2" key="1">
    <citation type="submission" date="2023-04" db="EMBL/GenBank/DDBJ databases">
        <title>Black Yeasts Isolated from many extreme environments.</title>
        <authorList>
            <person name="Coleine C."/>
            <person name="Stajich J.E."/>
            <person name="Selbmann L."/>
        </authorList>
    </citation>
    <scope>NUCLEOTIDE SEQUENCE</scope>
    <source>
        <strain evidence="2">CCFEE 5312</strain>
    </source>
</reference>
<dbReference type="EMBL" id="JAWDJX010000026">
    <property type="protein sequence ID" value="KAK3051352.1"/>
    <property type="molecule type" value="Genomic_DNA"/>
</dbReference>
<evidence type="ECO:0000313" key="3">
    <source>
        <dbReference type="Proteomes" id="UP001271007"/>
    </source>
</evidence>
<dbReference type="AlphaFoldDB" id="A0AAJ0DCM9"/>
<dbReference type="Proteomes" id="UP001271007">
    <property type="component" value="Unassembled WGS sequence"/>
</dbReference>